<keyword evidence="8" id="KW-1185">Reference proteome</keyword>
<dbReference type="OrthoDB" id="291236at2"/>
<dbReference type="HOGENOM" id="CLU_080373_3_2_0"/>
<keyword evidence="7" id="KW-0969">Cilium</keyword>
<keyword evidence="4" id="KW-1005">Bacterial flagellum biogenesis</keyword>
<dbReference type="CDD" id="cd16098">
    <property type="entry name" value="FliS"/>
    <property type="match status" value="1"/>
</dbReference>
<dbReference type="KEGG" id="pbs:Plabr_0129"/>
<protein>
    <submittedName>
        <fullName evidence="7">Flagellar protein FliS</fullName>
    </submittedName>
</protein>
<proteinExistence type="inferred from homology"/>
<comment type="subcellular location">
    <subcellularLocation>
        <location evidence="1">Cytoplasm</location>
        <location evidence="1">Cytosol</location>
    </subcellularLocation>
</comment>
<feature type="region of interest" description="Disordered" evidence="6">
    <location>
        <begin position="128"/>
        <end position="152"/>
    </location>
</feature>
<dbReference type="Proteomes" id="UP000006860">
    <property type="component" value="Chromosome"/>
</dbReference>
<dbReference type="EMBL" id="CP002546">
    <property type="protein sequence ID" value="ADY57759.1"/>
    <property type="molecule type" value="Genomic_DNA"/>
</dbReference>
<evidence type="ECO:0000256" key="3">
    <source>
        <dbReference type="ARBA" id="ARBA00022490"/>
    </source>
</evidence>
<dbReference type="RefSeq" id="WP_013626503.1">
    <property type="nucleotide sequence ID" value="NC_015174.1"/>
</dbReference>
<gene>
    <name evidence="7" type="ordered locus">Plabr_0129</name>
</gene>
<organism evidence="7 8">
    <name type="scientific">Rubinisphaera brasiliensis (strain ATCC 49424 / DSM 5305 / JCM 21570 / IAM 15109 / NBRC 103401 / IFAM 1448)</name>
    <name type="common">Planctomyces brasiliensis</name>
    <dbReference type="NCBI Taxonomy" id="756272"/>
    <lineage>
        <taxon>Bacteria</taxon>
        <taxon>Pseudomonadati</taxon>
        <taxon>Planctomycetota</taxon>
        <taxon>Planctomycetia</taxon>
        <taxon>Planctomycetales</taxon>
        <taxon>Planctomycetaceae</taxon>
        <taxon>Rubinisphaera</taxon>
    </lineage>
</organism>
<dbReference type="GO" id="GO:0005829">
    <property type="term" value="C:cytosol"/>
    <property type="evidence" value="ECO:0007669"/>
    <property type="project" value="UniProtKB-SubCell"/>
</dbReference>
<accession>F0SMJ7</accession>
<evidence type="ECO:0000313" key="8">
    <source>
        <dbReference type="Proteomes" id="UP000006860"/>
    </source>
</evidence>
<name>F0SMJ7_RUBBR</name>
<evidence type="ECO:0000256" key="5">
    <source>
        <dbReference type="ARBA" id="ARBA00023186"/>
    </source>
</evidence>
<keyword evidence="3" id="KW-0963">Cytoplasm</keyword>
<evidence type="ECO:0000256" key="6">
    <source>
        <dbReference type="SAM" id="MobiDB-lite"/>
    </source>
</evidence>
<dbReference type="STRING" id="756272.Plabr_0129"/>
<dbReference type="InterPro" id="IPR003713">
    <property type="entry name" value="FliS"/>
</dbReference>
<dbReference type="GO" id="GO:0071973">
    <property type="term" value="P:bacterial-type flagellum-dependent cell motility"/>
    <property type="evidence" value="ECO:0007669"/>
    <property type="project" value="TreeGrafter"/>
</dbReference>
<keyword evidence="7" id="KW-0282">Flagellum</keyword>
<evidence type="ECO:0000256" key="2">
    <source>
        <dbReference type="ARBA" id="ARBA00008787"/>
    </source>
</evidence>
<evidence type="ECO:0000256" key="4">
    <source>
        <dbReference type="ARBA" id="ARBA00022795"/>
    </source>
</evidence>
<evidence type="ECO:0000313" key="7">
    <source>
        <dbReference type="EMBL" id="ADY57759.1"/>
    </source>
</evidence>
<keyword evidence="5" id="KW-0143">Chaperone</keyword>
<sequence>MYPAQYEDEYLESKVLTAPPLQLHLLTVEGALRFARQAKVSLEEKQFEQSHDLLNRSRECVSELIAGLNPDQAPEMVQSLKNLFVFVYRSLAMADLETSPARVDDAIRILESHRDTWLELIDKLSSQLGEPQPQVEQDDIDYESHQSQSWDC</sequence>
<dbReference type="GO" id="GO:0044780">
    <property type="term" value="P:bacterial-type flagellum assembly"/>
    <property type="evidence" value="ECO:0007669"/>
    <property type="project" value="InterPro"/>
</dbReference>
<dbReference type="SUPFAM" id="SSF101116">
    <property type="entry name" value="Flagellar export chaperone FliS"/>
    <property type="match status" value="1"/>
</dbReference>
<dbReference type="Pfam" id="PF02561">
    <property type="entry name" value="FliS"/>
    <property type="match status" value="1"/>
</dbReference>
<dbReference type="AlphaFoldDB" id="F0SMJ7"/>
<dbReference type="PANTHER" id="PTHR34773">
    <property type="entry name" value="FLAGELLAR SECRETION CHAPERONE FLIS"/>
    <property type="match status" value="1"/>
</dbReference>
<dbReference type="PANTHER" id="PTHR34773:SF1">
    <property type="entry name" value="FLAGELLAR SECRETION CHAPERONE FLIS"/>
    <property type="match status" value="1"/>
</dbReference>
<keyword evidence="7" id="KW-0966">Cell projection</keyword>
<comment type="similarity">
    <text evidence="2">Belongs to the FliS family.</text>
</comment>
<dbReference type="InterPro" id="IPR036584">
    <property type="entry name" value="FliS_sf"/>
</dbReference>
<reference evidence="8" key="1">
    <citation type="submission" date="2011-02" db="EMBL/GenBank/DDBJ databases">
        <title>The complete genome of Planctomyces brasiliensis DSM 5305.</title>
        <authorList>
            <person name="Lucas S."/>
            <person name="Copeland A."/>
            <person name="Lapidus A."/>
            <person name="Bruce D."/>
            <person name="Goodwin L."/>
            <person name="Pitluck S."/>
            <person name="Kyrpides N."/>
            <person name="Mavromatis K."/>
            <person name="Pagani I."/>
            <person name="Ivanova N."/>
            <person name="Ovchinnikova G."/>
            <person name="Lu M."/>
            <person name="Detter J.C."/>
            <person name="Han C."/>
            <person name="Land M."/>
            <person name="Hauser L."/>
            <person name="Markowitz V."/>
            <person name="Cheng J.-F."/>
            <person name="Hugenholtz P."/>
            <person name="Woyke T."/>
            <person name="Wu D."/>
            <person name="Tindall B."/>
            <person name="Pomrenke H.G."/>
            <person name="Brambilla E."/>
            <person name="Klenk H.-P."/>
            <person name="Eisen J.A."/>
        </authorList>
    </citation>
    <scope>NUCLEOTIDE SEQUENCE [LARGE SCALE GENOMIC DNA]</scope>
    <source>
        <strain evidence="8">ATCC 49424 / DSM 5305 / JCM 21570 / NBRC 103401 / IFAM 1448</strain>
    </source>
</reference>
<dbReference type="eggNOG" id="COG1516">
    <property type="taxonomic scope" value="Bacteria"/>
</dbReference>
<dbReference type="Gene3D" id="1.20.120.340">
    <property type="entry name" value="Flagellar protein FliS"/>
    <property type="match status" value="1"/>
</dbReference>
<evidence type="ECO:0000256" key="1">
    <source>
        <dbReference type="ARBA" id="ARBA00004514"/>
    </source>
</evidence>